<dbReference type="Gene3D" id="2.60.40.790">
    <property type="match status" value="1"/>
</dbReference>
<dbReference type="EMBL" id="JBHLVO010000051">
    <property type="protein sequence ID" value="MFC0274882.1"/>
    <property type="molecule type" value="Genomic_DNA"/>
</dbReference>
<organism evidence="1 2">
    <name type="scientific">Metabacillus herbersteinensis</name>
    <dbReference type="NCBI Taxonomy" id="283816"/>
    <lineage>
        <taxon>Bacteria</taxon>
        <taxon>Bacillati</taxon>
        <taxon>Bacillota</taxon>
        <taxon>Bacilli</taxon>
        <taxon>Bacillales</taxon>
        <taxon>Bacillaceae</taxon>
        <taxon>Metabacillus</taxon>
    </lineage>
</organism>
<dbReference type="Proteomes" id="UP001589854">
    <property type="component" value="Unassembled WGS sequence"/>
</dbReference>
<name>A0ABV6GMG8_9BACI</name>
<dbReference type="InterPro" id="IPR008978">
    <property type="entry name" value="HSP20-like_chaperone"/>
</dbReference>
<proteinExistence type="predicted"/>
<dbReference type="SUPFAM" id="SSF49764">
    <property type="entry name" value="HSP20-like chaperones"/>
    <property type="match status" value="1"/>
</dbReference>
<evidence type="ECO:0000313" key="2">
    <source>
        <dbReference type="Proteomes" id="UP001589854"/>
    </source>
</evidence>
<evidence type="ECO:0000313" key="1">
    <source>
        <dbReference type="EMBL" id="MFC0274882.1"/>
    </source>
</evidence>
<keyword evidence="2" id="KW-1185">Reference proteome</keyword>
<gene>
    <name evidence="1" type="ORF">ACFFIX_26610</name>
</gene>
<comment type="caution">
    <text evidence="1">The sequence shown here is derived from an EMBL/GenBank/DDBJ whole genome shotgun (WGS) entry which is preliminary data.</text>
</comment>
<dbReference type="RefSeq" id="WP_378939566.1">
    <property type="nucleotide sequence ID" value="NZ_JBHLVO010000051.1"/>
</dbReference>
<protein>
    <submittedName>
        <fullName evidence="1">Hsp20/alpha crystallin family protein</fullName>
    </submittedName>
</protein>
<sequence>MFPWNKQFPFQGTNSTDSFKNMKPAEVEGYIQNVMKNVFGGDFSSSFPFQGDLPSHSSSGEKNQGSIKSELFETSEYVYVRLPINAEQIQSIRIQHTNSQLLLLNYPNDGKERKFMLPSTVKRKGTKAVVTNGMLEIRFIKHEDHHISEIEIRNQD</sequence>
<dbReference type="CDD" id="cd00298">
    <property type="entry name" value="ACD_sHsps_p23-like"/>
    <property type="match status" value="1"/>
</dbReference>
<reference evidence="1 2" key="1">
    <citation type="submission" date="2024-09" db="EMBL/GenBank/DDBJ databases">
        <authorList>
            <person name="Sun Q."/>
            <person name="Mori K."/>
        </authorList>
    </citation>
    <scope>NUCLEOTIDE SEQUENCE [LARGE SCALE GENOMIC DNA]</scope>
    <source>
        <strain evidence="1 2">CCM 7228</strain>
    </source>
</reference>
<accession>A0ABV6GMG8</accession>